<dbReference type="RefSeq" id="WP_057755470.1">
    <property type="nucleotide sequence ID" value="NZ_LJYG01000108.1"/>
</dbReference>
<dbReference type="Proteomes" id="UP000051936">
    <property type="component" value="Unassembled WGS sequence"/>
</dbReference>
<comment type="caution">
    <text evidence="1">The sequence shown here is derived from an EMBL/GenBank/DDBJ whole genome shotgun (WGS) entry which is preliminary data.</text>
</comment>
<name>A0A0R3D0H9_9BRAD</name>
<keyword evidence="2" id="KW-1185">Reference proteome</keyword>
<proteinExistence type="predicted"/>
<protein>
    <submittedName>
        <fullName evidence="1">Uncharacterized protein</fullName>
    </submittedName>
</protein>
<organism evidence="1 2">
    <name type="scientific">Bradyrhizobium manausense</name>
    <dbReference type="NCBI Taxonomy" id="989370"/>
    <lineage>
        <taxon>Bacteria</taxon>
        <taxon>Pseudomonadati</taxon>
        <taxon>Pseudomonadota</taxon>
        <taxon>Alphaproteobacteria</taxon>
        <taxon>Hyphomicrobiales</taxon>
        <taxon>Nitrobacteraceae</taxon>
        <taxon>Bradyrhizobium</taxon>
    </lineage>
</organism>
<evidence type="ECO:0000313" key="2">
    <source>
        <dbReference type="Proteomes" id="UP000051936"/>
    </source>
</evidence>
<dbReference type="EMBL" id="LJYG01000108">
    <property type="protein sequence ID" value="KRQ03321.1"/>
    <property type="molecule type" value="Genomic_DNA"/>
</dbReference>
<sequence length="201" mass="21737">MPASASATKDDIARKAKQLVDLHHETSLVITILRFARSGHATDVMVEQAIALVERHIAVARDQGDDGMLRSAVDLKAGLEEALKNGVDSLRSKLGPTNEALKVEEPLARARRALGHEIRRQHRCAGGIVDIFDLTADELIECKFRGSSAALGEAAGQLKRYSKSFPGTSLSIAVRSIEPEASWLADVLRRQGIAIIEIEPG</sequence>
<evidence type="ECO:0000313" key="1">
    <source>
        <dbReference type="EMBL" id="KRQ03321.1"/>
    </source>
</evidence>
<dbReference type="OrthoDB" id="9820292at2"/>
<gene>
    <name evidence="1" type="ORF">AOQ71_31860</name>
</gene>
<dbReference type="AlphaFoldDB" id="A0A0R3D0H9"/>
<accession>A0A0R3D0H9</accession>
<dbReference type="STRING" id="989370.AOQ71_31860"/>
<reference evidence="1 2" key="1">
    <citation type="submission" date="2015-09" db="EMBL/GenBank/DDBJ databases">
        <title>Draft Genome Sequence of Bradyrhizobium manausense Strain BR 3351T, a Novel Symbiotic Nitrogen-Fixing Alphaproteobacterium Isolated from Brazilian Amazon Rain Forest.</title>
        <authorList>
            <person name="De Araujo J.L."/>
            <person name="Zilli J.E."/>
        </authorList>
    </citation>
    <scope>NUCLEOTIDE SEQUENCE [LARGE SCALE GENOMIC DNA]</scope>
    <source>
        <strain evidence="1 2">BR3351</strain>
    </source>
</reference>